<evidence type="ECO:0000313" key="1">
    <source>
        <dbReference type="EMBL" id="ONM47666.1"/>
    </source>
</evidence>
<protein>
    <submittedName>
        <fullName evidence="1">Uncharacterized protein</fullName>
    </submittedName>
</protein>
<reference evidence="1 2" key="1">
    <citation type="journal article" date="2016" name="Antonie Van Leeuwenhoek">
        <title>Nocardia donostiensis sp. nov., isolated from human respiratory specimens.</title>
        <authorList>
            <person name="Ercibengoa M."/>
            <person name="Bell M."/>
            <person name="Marimon J.M."/>
            <person name="Humrighouse B."/>
            <person name="Klenk H.P."/>
            <person name="Potter G."/>
            <person name="Perez-Trallero E."/>
        </authorList>
    </citation>
    <scope>NUCLEOTIDE SEQUENCE [LARGE SCALE GENOMIC DNA]</scope>
    <source>
        <strain evidence="1 2">X1655</strain>
    </source>
</reference>
<keyword evidence="2" id="KW-1185">Reference proteome</keyword>
<accession>A0A1V2TDT3</accession>
<dbReference type="EMBL" id="MUMY01000014">
    <property type="protein sequence ID" value="ONM47666.1"/>
    <property type="molecule type" value="Genomic_DNA"/>
</dbReference>
<comment type="caution">
    <text evidence="1">The sequence shown here is derived from an EMBL/GenBank/DDBJ whole genome shotgun (WGS) entry which is preliminary data.</text>
</comment>
<name>A0A1V2TDT3_9NOCA</name>
<organism evidence="1 2">
    <name type="scientific">Nocardia donostiensis</name>
    <dbReference type="NCBI Taxonomy" id="1538463"/>
    <lineage>
        <taxon>Bacteria</taxon>
        <taxon>Bacillati</taxon>
        <taxon>Actinomycetota</taxon>
        <taxon>Actinomycetes</taxon>
        <taxon>Mycobacteriales</taxon>
        <taxon>Nocardiaceae</taxon>
        <taxon>Nocardia</taxon>
    </lineage>
</organism>
<dbReference type="STRING" id="1538463.B0T36_10620"/>
<dbReference type="Proteomes" id="UP000188836">
    <property type="component" value="Unassembled WGS sequence"/>
</dbReference>
<dbReference type="RefSeq" id="WP_077118524.1">
    <property type="nucleotide sequence ID" value="NZ_LOKT01000006.1"/>
</dbReference>
<dbReference type="OrthoDB" id="5189551at2"/>
<sequence length="72" mass="7634">MSKPQYPTSHFSQANPAGAGQGNVVALLRAVADTIESLGDVTVQDLVLHTDVTADGPWSSITVYYSDEPSQE</sequence>
<evidence type="ECO:0000313" key="2">
    <source>
        <dbReference type="Proteomes" id="UP000188836"/>
    </source>
</evidence>
<proteinExistence type="predicted"/>
<gene>
    <name evidence="1" type="ORF">B0T46_16685</name>
</gene>
<dbReference type="AlphaFoldDB" id="A0A1V2TDT3"/>